<reference evidence="2 3" key="1">
    <citation type="submission" date="2020-11" db="EMBL/GenBank/DDBJ databases">
        <title>Sequencing the genomes of 1000 actinobacteria strains.</title>
        <authorList>
            <person name="Klenk H.-P."/>
        </authorList>
    </citation>
    <scope>NUCLEOTIDE SEQUENCE [LARGE SCALE GENOMIC DNA]</scope>
    <source>
        <strain evidence="2 3">DSM 101692</strain>
    </source>
</reference>
<feature type="compositionally biased region" description="Basic and acidic residues" evidence="1">
    <location>
        <begin position="22"/>
        <end position="31"/>
    </location>
</feature>
<proteinExistence type="predicted"/>
<sequence>MKDNRDAAVPHGMTTGHGPGASRDEQGEVTA</sequence>
<evidence type="ECO:0000256" key="1">
    <source>
        <dbReference type="SAM" id="MobiDB-lite"/>
    </source>
</evidence>
<keyword evidence="3" id="KW-1185">Reference proteome</keyword>
<evidence type="ECO:0000313" key="2">
    <source>
        <dbReference type="EMBL" id="MBG6065954.1"/>
    </source>
</evidence>
<protein>
    <submittedName>
        <fullName evidence="2">Uncharacterized protein</fullName>
    </submittedName>
</protein>
<organism evidence="2 3">
    <name type="scientific">Micromonospora ureilytica</name>
    <dbReference type="NCBI Taxonomy" id="709868"/>
    <lineage>
        <taxon>Bacteria</taxon>
        <taxon>Bacillati</taxon>
        <taxon>Actinomycetota</taxon>
        <taxon>Actinomycetes</taxon>
        <taxon>Micromonosporales</taxon>
        <taxon>Micromonosporaceae</taxon>
        <taxon>Micromonospora</taxon>
    </lineage>
</organism>
<gene>
    <name evidence="2" type="ORF">IW248_002241</name>
</gene>
<name>A0ABS0JG27_9ACTN</name>
<comment type="caution">
    <text evidence="2">The sequence shown here is derived from an EMBL/GenBank/DDBJ whole genome shotgun (WGS) entry which is preliminary data.</text>
</comment>
<evidence type="ECO:0000313" key="3">
    <source>
        <dbReference type="Proteomes" id="UP000614915"/>
    </source>
</evidence>
<dbReference type="EMBL" id="JADOTX010000001">
    <property type="protein sequence ID" value="MBG6065954.1"/>
    <property type="molecule type" value="Genomic_DNA"/>
</dbReference>
<accession>A0ABS0JG27</accession>
<feature type="region of interest" description="Disordered" evidence="1">
    <location>
        <begin position="1"/>
        <end position="31"/>
    </location>
</feature>
<dbReference type="Proteomes" id="UP000614915">
    <property type="component" value="Unassembled WGS sequence"/>
</dbReference>